<reference evidence="1 2" key="2">
    <citation type="journal article" date="2022" name="Mol. Ecol. Resour.">
        <title>The genomes of chicory, endive, great burdock and yacon provide insights into Asteraceae paleo-polyploidization history and plant inulin production.</title>
        <authorList>
            <person name="Fan W."/>
            <person name="Wang S."/>
            <person name="Wang H."/>
            <person name="Wang A."/>
            <person name="Jiang F."/>
            <person name="Liu H."/>
            <person name="Zhao H."/>
            <person name="Xu D."/>
            <person name="Zhang Y."/>
        </authorList>
    </citation>
    <scope>NUCLEOTIDE SEQUENCE [LARGE SCALE GENOMIC DNA]</scope>
    <source>
        <strain evidence="2">cv. Niubang</strain>
    </source>
</reference>
<gene>
    <name evidence="1" type="ORF">L6452_43674</name>
</gene>
<comment type="caution">
    <text evidence="1">The sequence shown here is derived from an EMBL/GenBank/DDBJ whole genome shotgun (WGS) entry which is preliminary data.</text>
</comment>
<proteinExistence type="predicted"/>
<dbReference type="Proteomes" id="UP001055879">
    <property type="component" value="Linkage Group LG18"/>
</dbReference>
<evidence type="ECO:0000313" key="2">
    <source>
        <dbReference type="Proteomes" id="UP001055879"/>
    </source>
</evidence>
<keyword evidence="2" id="KW-1185">Reference proteome</keyword>
<dbReference type="EMBL" id="CM042064">
    <property type="protein sequence ID" value="KAI3665057.1"/>
    <property type="molecule type" value="Genomic_DNA"/>
</dbReference>
<accession>A0ACB8XDP5</accession>
<sequence length="612" mass="69759">MTGDRGLLYAYKEKSGGGSVTFGDNKKGQIKNYGVIANGDIDVNRVAYVDGLKHNLLSVSQLCDNGLDVMFKKKFSSLLKEDTTTELLRAKRRDDLYLMDFKSINRDEKLFLVSSKNEEAWLWHNRFCHLNFHSLDKLVKLDLVKGLPSIKFDKDHLCSACEMGKLKRAAHKTKTDMSCTRPLQMLHVDLWGPISVQSLGGKKYIFVLIDEFSRYTWVEFVRKKSYVTENSTIEAYLKTEGISQNFSAARTPKQNGVVERKNRTFVEAARTMLTALGLPIFFWAEAISTTCFTQNRSLVVKRHEKTPYHLLNQRKSNIKYFHVFGCRCFVLNDIEKIGKFSPKADEAKAYRVCVLKSKHLLESINVSFDDSFQVTFEQIRSGLKLQDEDSGSSSRTNDLQHLFEEMFNDDGPSVGDRRASEAEPSEDQTGSTSEQSEISDQDSTQLSISTHGEQPSPVVSTNDQFPSTENDLHQDERAPELSTEVSNDHLPGMTKWTKSHPQSQIIGDPSDKVQTRSSTANFCYYINFMSIVEPKKISEALEDPNWVEAMQEELLQFERNKVWTLVPLPKGKTAIGTKWVLRNKKDEDGVVVRDIVKKKALTMKKRLPLWHD</sequence>
<evidence type="ECO:0000313" key="1">
    <source>
        <dbReference type="EMBL" id="KAI3665057.1"/>
    </source>
</evidence>
<reference evidence="2" key="1">
    <citation type="journal article" date="2022" name="Mol. Ecol. Resour.">
        <title>The genomes of chicory, endive, great burdock and yacon provide insights into Asteraceae palaeo-polyploidization history and plant inulin production.</title>
        <authorList>
            <person name="Fan W."/>
            <person name="Wang S."/>
            <person name="Wang H."/>
            <person name="Wang A."/>
            <person name="Jiang F."/>
            <person name="Liu H."/>
            <person name="Zhao H."/>
            <person name="Xu D."/>
            <person name="Zhang Y."/>
        </authorList>
    </citation>
    <scope>NUCLEOTIDE SEQUENCE [LARGE SCALE GENOMIC DNA]</scope>
    <source>
        <strain evidence="2">cv. Niubang</strain>
    </source>
</reference>
<name>A0ACB8XDP5_ARCLA</name>
<organism evidence="1 2">
    <name type="scientific">Arctium lappa</name>
    <name type="common">Greater burdock</name>
    <name type="synonym">Lappa major</name>
    <dbReference type="NCBI Taxonomy" id="4217"/>
    <lineage>
        <taxon>Eukaryota</taxon>
        <taxon>Viridiplantae</taxon>
        <taxon>Streptophyta</taxon>
        <taxon>Embryophyta</taxon>
        <taxon>Tracheophyta</taxon>
        <taxon>Spermatophyta</taxon>
        <taxon>Magnoliopsida</taxon>
        <taxon>eudicotyledons</taxon>
        <taxon>Gunneridae</taxon>
        <taxon>Pentapetalae</taxon>
        <taxon>asterids</taxon>
        <taxon>campanulids</taxon>
        <taxon>Asterales</taxon>
        <taxon>Asteraceae</taxon>
        <taxon>Carduoideae</taxon>
        <taxon>Cardueae</taxon>
        <taxon>Arctiinae</taxon>
        <taxon>Arctium</taxon>
    </lineage>
</organism>
<protein>
    <submittedName>
        <fullName evidence="1">Uncharacterized protein</fullName>
    </submittedName>
</protein>